<dbReference type="SUPFAM" id="SSF52402">
    <property type="entry name" value="Adenine nucleotide alpha hydrolases-like"/>
    <property type="match status" value="1"/>
</dbReference>
<accession>A0ABT7HJI4</accession>
<protein>
    <recommendedName>
        <fullName evidence="8">tRNA(Ile)-lysidine synthase</fullName>
        <ecNumber evidence="8">6.3.4.19</ecNumber>
    </recommendedName>
    <alternativeName>
        <fullName evidence="8">tRNA(Ile)-2-lysyl-cytidine synthase</fullName>
    </alternativeName>
    <alternativeName>
        <fullName evidence="8">tRNA(Ile)-lysidine synthetase</fullName>
    </alternativeName>
</protein>
<comment type="similarity">
    <text evidence="8">Belongs to the tRNA(Ile)-lysidine synthase family.</text>
</comment>
<dbReference type="InterPro" id="IPR012796">
    <property type="entry name" value="Lysidine-tRNA-synth_C"/>
</dbReference>
<evidence type="ECO:0000256" key="8">
    <source>
        <dbReference type="HAMAP-Rule" id="MF_01161"/>
    </source>
</evidence>
<dbReference type="Proteomes" id="UP001225134">
    <property type="component" value="Unassembled WGS sequence"/>
</dbReference>
<evidence type="ECO:0000256" key="6">
    <source>
        <dbReference type="ARBA" id="ARBA00022840"/>
    </source>
</evidence>
<dbReference type="GO" id="GO:0032267">
    <property type="term" value="F:tRNA(Ile)-lysidine synthase activity"/>
    <property type="evidence" value="ECO:0007669"/>
    <property type="project" value="UniProtKB-EC"/>
</dbReference>
<dbReference type="InterPro" id="IPR014729">
    <property type="entry name" value="Rossmann-like_a/b/a_fold"/>
</dbReference>
<keyword evidence="5 8" id="KW-0547">Nucleotide-binding</keyword>
<proteinExistence type="inferred from homology"/>
<dbReference type="EMBL" id="JASSPP010000005">
    <property type="protein sequence ID" value="MDK9580688.1"/>
    <property type="molecule type" value="Genomic_DNA"/>
</dbReference>
<feature type="binding site" evidence="8">
    <location>
        <begin position="9"/>
        <end position="14"/>
    </location>
    <ligand>
        <name>ATP</name>
        <dbReference type="ChEBI" id="CHEBI:30616"/>
    </ligand>
</feature>
<dbReference type="NCBIfam" id="TIGR02433">
    <property type="entry name" value="lysidine_TilS_C"/>
    <property type="match status" value="1"/>
</dbReference>
<keyword evidence="3 8" id="KW-0436">Ligase</keyword>
<feature type="domain" description="Lysidine-tRNA(Ile) synthetase C-terminal" evidence="9">
    <location>
        <begin position="305"/>
        <end position="361"/>
    </location>
</feature>
<evidence type="ECO:0000256" key="7">
    <source>
        <dbReference type="ARBA" id="ARBA00048539"/>
    </source>
</evidence>
<comment type="catalytic activity">
    <reaction evidence="7 8">
        <text>cytidine(34) in tRNA(Ile2) + L-lysine + ATP = lysidine(34) in tRNA(Ile2) + AMP + diphosphate + H(+)</text>
        <dbReference type="Rhea" id="RHEA:43744"/>
        <dbReference type="Rhea" id="RHEA-COMP:10625"/>
        <dbReference type="Rhea" id="RHEA-COMP:10670"/>
        <dbReference type="ChEBI" id="CHEBI:15378"/>
        <dbReference type="ChEBI" id="CHEBI:30616"/>
        <dbReference type="ChEBI" id="CHEBI:32551"/>
        <dbReference type="ChEBI" id="CHEBI:33019"/>
        <dbReference type="ChEBI" id="CHEBI:82748"/>
        <dbReference type="ChEBI" id="CHEBI:83665"/>
        <dbReference type="ChEBI" id="CHEBI:456215"/>
        <dbReference type="EC" id="6.3.4.19"/>
    </reaction>
</comment>
<evidence type="ECO:0000259" key="9">
    <source>
        <dbReference type="SMART" id="SM00977"/>
    </source>
</evidence>
<dbReference type="InterPro" id="IPR012795">
    <property type="entry name" value="tRNA_Ile_lys_synt_N"/>
</dbReference>
<dbReference type="PANTHER" id="PTHR43033:SF1">
    <property type="entry name" value="TRNA(ILE)-LYSIDINE SYNTHASE-RELATED"/>
    <property type="match status" value="1"/>
</dbReference>
<dbReference type="CDD" id="cd01992">
    <property type="entry name" value="TilS_N"/>
    <property type="match status" value="1"/>
</dbReference>
<dbReference type="InterPro" id="IPR012094">
    <property type="entry name" value="tRNA_Ile_lys_synt"/>
</dbReference>
<dbReference type="PANTHER" id="PTHR43033">
    <property type="entry name" value="TRNA(ILE)-LYSIDINE SYNTHASE-RELATED"/>
    <property type="match status" value="1"/>
</dbReference>
<keyword evidence="2 8" id="KW-0963">Cytoplasm</keyword>
<comment type="function">
    <text evidence="8">Ligates lysine onto the cytidine present at position 34 of the AUA codon-specific tRNA(Ile) that contains the anticodon CAU, in an ATP-dependent manner. Cytidine is converted to lysidine, thus changing the amino acid specificity of the tRNA from methionine to isoleucine.</text>
</comment>
<dbReference type="EC" id="6.3.4.19" evidence="8"/>
<comment type="caution">
    <text evidence="10">The sequence shown here is derived from an EMBL/GenBank/DDBJ whole genome shotgun (WGS) entry which is preliminary data.</text>
</comment>
<evidence type="ECO:0000256" key="1">
    <source>
        <dbReference type="ARBA" id="ARBA00004496"/>
    </source>
</evidence>
<dbReference type="Pfam" id="PF11734">
    <property type="entry name" value="TilS_C"/>
    <property type="match status" value="1"/>
</dbReference>
<evidence type="ECO:0000256" key="2">
    <source>
        <dbReference type="ARBA" id="ARBA00022490"/>
    </source>
</evidence>
<evidence type="ECO:0000256" key="5">
    <source>
        <dbReference type="ARBA" id="ARBA00022741"/>
    </source>
</evidence>
<dbReference type="Gene3D" id="3.40.50.620">
    <property type="entry name" value="HUPs"/>
    <property type="match status" value="1"/>
</dbReference>
<dbReference type="RefSeq" id="WP_285152962.1">
    <property type="nucleotide sequence ID" value="NZ_JASSPP010000005.1"/>
</dbReference>
<dbReference type="SUPFAM" id="SSF56037">
    <property type="entry name" value="PheT/TilS domain"/>
    <property type="match status" value="1"/>
</dbReference>
<comment type="domain">
    <text evidence="8">The N-terminal region contains the highly conserved SGGXDS motif, predicted to be a P-loop motif involved in ATP binding.</text>
</comment>
<gene>
    <name evidence="8 10" type="primary">tilS</name>
    <name evidence="10" type="ORF">QQA45_04065</name>
</gene>
<keyword evidence="11" id="KW-1185">Reference proteome</keyword>
<evidence type="ECO:0000313" key="10">
    <source>
        <dbReference type="EMBL" id="MDK9580688.1"/>
    </source>
</evidence>
<dbReference type="InterPro" id="IPR011063">
    <property type="entry name" value="TilS/TtcA_N"/>
</dbReference>
<dbReference type="NCBIfam" id="TIGR02432">
    <property type="entry name" value="lysidine_TilS_N"/>
    <property type="match status" value="1"/>
</dbReference>
<dbReference type="HAMAP" id="MF_01161">
    <property type="entry name" value="tRNA_Ile_lys_synt"/>
    <property type="match status" value="1"/>
</dbReference>
<comment type="subcellular location">
    <subcellularLocation>
        <location evidence="1 8">Cytoplasm</location>
    </subcellularLocation>
</comment>
<evidence type="ECO:0000256" key="3">
    <source>
        <dbReference type="ARBA" id="ARBA00022598"/>
    </source>
</evidence>
<evidence type="ECO:0000256" key="4">
    <source>
        <dbReference type="ARBA" id="ARBA00022694"/>
    </source>
</evidence>
<organism evidence="10 11">
    <name type="scientific">Sneathia sanguinegens</name>
    <dbReference type="NCBI Taxonomy" id="40543"/>
    <lineage>
        <taxon>Bacteria</taxon>
        <taxon>Fusobacteriati</taxon>
        <taxon>Fusobacteriota</taxon>
        <taxon>Fusobacteriia</taxon>
        <taxon>Fusobacteriales</taxon>
        <taxon>Leptotrichiaceae</taxon>
        <taxon>Sneathia</taxon>
    </lineage>
</organism>
<keyword evidence="6 8" id="KW-0067">ATP-binding</keyword>
<reference evidence="10 11" key="1">
    <citation type="submission" date="2023-06" db="EMBL/GenBank/DDBJ databases">
        <title>Antibody response to the Sneathia vaginalis cytopathogenic toxin A during pregnancy.</title>
        <authorList>
            <person name="Mccoy Z.T."/>
            <person name="Serrano M.G."/>
            <person name="Spaine K."/>
            <person name="Edwards D.J."/>
            <person name="Buck G.A."/>
            <person name="Jefferson K."/>
        </authorList>
    </citation>
    <scope>NUCLEOTIDE SEQUENCE [LARGE SCALE GENOMIC DNA]</scope>
    <source>
        <strain evidence="10 11">CCUG 42621</strain>
    </source>
</reference>
<name>A0ABT7HJI4_9FUSO</name>
<keyword evidence="4 8" id="KW-0819">tRNA processing</keyword>
<sequence>MSKILIAFSGGPDSVFLYYFLKKRGHELALCYINHNVRSDVENDIKFINEFSRKEEVPLYIKEIKLEKFNEDIARKKRYEELEECLKDINYDYIATGHNKNDNVETLIFRLLRGTGFDGLKGIPRKRGKIIRPILDISKEEILNYLNNNKIKYLIDYTNLENNYSRNKIRNLIFPIFKDINENFLDNISRLIQISNENIELKEKIKKELNSKNIAYNKNKIDEIYNIYNKNGSTIRLNEKYIWCKTYNYYGIREISETKEFLYNIKLNEEIEINGYTILLCTDKKYFELEKKGYNLYNVKSANNIQIRNKREGDKLDNTKLKKIFINLKIDRYERNLLPIILVDNTIILLANLKNQKYKRIL</sequence>
<dbReference type="SMART" id="SM00977">
    <property type="entry name" value="TilS_C"/>
    <property type="match status" value="1"/>
</dbReference>
<evidence type="ECO:0000313" key="11">
    <source>
        <dbReference type="Proteomes" id="UP001225134"/>
    </source>
</evidence>
<dbReference type="Pfam" id="PF01171">
    <property type="entry name" value="ATP_bind_3"/>
    <property type="match status" value="1"/>
</dbReference>